<proteinExistence type="predicted"/>
<dbReference type="GO" id="GO:0005737">
    <property type="term" value="C:cytoplasm"/>
    <property type="evidence" value="ECO:0007669"/>
    <property type="project" value="TreeGrafter"/>
</dbReference>
<dbReference type="PANTHER" id="PTHR45982">
    <property type="entry name" value="REGULATOR OF CHROMOSOME CONDENSATION"/>
    <property type="match status" value="1"/>
</dbReference>
<evidence type="ECO:0000256" key="1">
    <source>
        <dbReference type="SAM" id="SignalP"/>
    </source>
</evidence>
<dbReference type="Proteomes" id="UP000578352">
    <property type="component" value="Unassembled WGS sequence"/>
</dbReference>
<dbReference type="GO" id="GO:0005085">
    <property type="term" value="F:guanyl-nucleotide exchange factor activity"/>
    <property type="evidence" value="ECO:0007669"/>
    <property type="project" value="TreeGrafter"/>
</dbReference>
<dbReference type="EMBL" id="JACCFL010000001">
    <property type="protein sequence ID" value="NYJ24201.1"/>
    <property type="molecule type" value="Genomic_DNA"/>
</dbReference>
<evidence type="ECO:0000313" key="2">
    <source>
        <dbReference type="EMBL" id="NYJ24201.1"/>
    </source>
</evidence>
<sequence>MKKRTHRVAGVAALAVTLVALAFAPLAAVPSTTAAYTDTAAAETSPTQTPLLTQTTRMTPTSTYLENTATALQDDGTLWVWGFRGNGLAGNGTLTVPSTAPPSPVVLPNDGYTGTDHRYIVKVAGTSLDNYYPTDINYTGLAALSDDGRVYTWGGSSTNNIMGRPSTPIPYTQPGPVAIPGTVVDLRSTSSVLLALTSTGDLYTWGYAEGRGITGQGTATASSPAPSLILSGVHSIGAGMWNGWAIRGNFDASDPNTGVFWWGWANAGSAYASDPSGDSLGVSRYTPFRSNVLSVYAQTGCDSVGVVMGSAADQCLIRSMTGHYYGNQVNVQGQLLTWGDATNYGTGRAYVSGPVSATPLILAMPNDDPVTAVAPTQDYVQVRGASGQVYIYGRYSFGRGPDPTQGTPSLTNLVTPAQILPLGSAVTALGGFGYSGTALNADGSFVSWGGGTAGGNNNTYSSIINSWGANTTPTTAVQGLTTMITPGS</sequence>
<feature type="chain" id="PRO_5038950826" description="Chromosome condensation regulator RCC1" evidence="1">
    <location>
        <begin position="28"/>
        <end position="488"/>
    </location>
</feature>
<dbReference type="RefSeq" id="WP_179606173.1">
    <property type="nucleotide sequence ID" value="NZ_BAABEH010000001.1"/>
</dbReference>
<accession>A0A853CXY2</accession>
<evidence type="ECO:0000313" key="3">
    <source>
        <dbReference type="Proteomes" id="UP000578352"/>
    </source>
</evidence>
<reference evidence="2 3" key="1">
    <citation type="submission" date="2020-07" db="EMBL/GenBank/DDBJ databases">
        <title>Sequencing the genomes of 1000 actinobacteria strains.</title>
        <authorList>
            <person name="Klenk H.-P."/>
        </authorList>
    </citation>
    <scope>NUCLEOTIDE SEQUENCE [LARGE SCALE GENOMIC DNA]</scope>
    <source>
        <strain evidence="2 3">DSM 15165</strain>
    </source>
</reference>
<dbReference type="InterPro" id="IPR009091">
    <property type="entry name" value="RCC1/BLIP-II"/>
</dbReference>
<comment type="caution">
    <text evidence="2">The sequence shown here is derived from an EMBL/GenBank/DDBJ whole genome shotgun (WGS) entry which is preliminary data.</text>
</comment>
<keyword evidence="1" id="KW-0732">Signal</keyword>
<dbReference type="PANTHER" id="PTHR45982:SF1">
    <property type="entry name" value="REGULATOR OF CHROMOSOME CONDENSATION"/>
    <property type="match status" value="1"/>
</dbReference>
<protein>
    <recommendedName>
        <fullName evidence="4">Chromosome condensation regulator RCC1</fullName>
    </recommendedName>
</protein>
<feature type="signal peptide" evidence="1">
    <location>
        <begin position="1"/>
        <end position="27"/>
    </location>
</feature>
<gene>
    <name evidence="2" type="ORF">HNR13_002488</name>
</gene>
<name>A0A853CXY2_9MICO</name>
<dbReference type="Gene3D" id="2.130.10.30">
    <property type="entry name" value="Regulator of chromosome condensation 1/beta-lactamase-inhibitor protein II"/>
    <property type="match status" value="2"/>
</dbReference>
<dbReference type="InterPro" id="IPR051553">
    <property type="entry name" value="Ran_GTPase-activating"/>
</dbReference>
<dbReference type="AlphaFoldDB" id="A0A853CXY2"/>
<evidence type="ECO:0008006" key="4">
    <source>
        <dbReference type="Google" id="ProtNLM"/>
    </source>
</evidence>
<organism evidence="2 3">
    <name type="scientific">Leifsonia shinshuensis</name>
    <dbReference type="NCBI Taxonomy" id="150026"/>
    <lineage>
        <taxon>Bacteria</taxon>
        <taxon>Bacillati</taxon>
        <taxon>Actinomycetota</taxon>
        <taxon>Actinomycetes</taxon>
        <taxon>Micrococcales</taxon>
        <taxon>Microbacteriaceae</taxon>
        <taxon>Leifsonia</taxon>
    </lineage>
</organism>
<dbReference type="SUPFAM" id="SSF50985">
    <property type="entry name" value="RCC1/BLIP-II"/>
    <property type="match status" value="2"/>
</dbReference>